<dbReference type="SFLD" id="SFLDG01388">
    <property type="entry name" value="7_8-didemethyl-8-hydroxy-5-dea"/>
    <property type="match status" value="1"/>
</dbReference>
<reference evidence="10" key="1">
    <citation type="journal article" date="2005" name="Int. J. Syst. Evol. Microbiol.">
        <title>Methanofollis formosanus sp. nov., isolated from a fish pond.</title>
        <authorList>
            <person name="Wu S.Y."/>
            <person name="Chen S.C."/>
            <person name="Lai M.C."/>
        </authorList>
    </citation>
    <scope>NUCLEOTIDE SEQUENCE</scope>
    <source>
        <strain evidence="10">ML15</strain>
    </source>
</reference>
<dbReference type="GO" id="GO:0044689">
    <property type="term" value="F:7,8-didemethyl-8-hydroxy-5-deazariboflavin synthase activity"/>
    <property type="evidence" value="ECO:0007669"/>
    <property type="project" value="TreeGrafter"/>
</dbReference>
<feature type="domain" description="Radical SAM core" evidence="9">
    <location>
        <begin position="54"/>
        <end position="288"/>
    </location>
</feature>
<evidence type="ECO:0000259" key="9">
    <source>
        <dbReference type="PROSITE" id="PS51918"/>
    </source>
</evidence>
<dbReference type="InterPro" id="IPR013785">
    <property type="entry name" value="Aldolase_TIM"/>
</dbReference>
<feature type="binding site" evidence="7">
    <location>
        <position position="68"/>
    </location>
    <ligand>
        <name>[4Fe-4S] cluster</name>
        <dbReference type="ChEBI" id="CHEBI:49883"/>
        <note>4Fe-4S-S-AdoMet</note>
    </ligand>
</feature>
<feature type="binding site" evidence="7">
    <location>
        <position position="72"/>
    </location>
    <ligand>
        <name>[4Fe-4S] cluster</name>
        <dbReference type="ChEBI" id="CHEBI:49883"/>
        <note>4Fe-4S-S-AdoMet</note>
    </ligand>
</feature>
<protein>
    <submittedName>
        <fullName evidence="10">7,8-didemethyl-8-hydroxy-5-deazariboflavin synthase subunit CofH</fullName>
    </submittedName>
</protein>
<evidence type="ECO:0000256" key="1">
    <source>
        <dbReference type="ARBA" id="ARBA00022485"/>
    </source>
</evidence>
<dbReference type="PIRSF" id="PIRSF004762">
    <property type="entry name" value="CHP00423"/>
    <property type="match status" value="1"/>
</dbReference>
<keyword evidence="5 7" id="KW-0408">Iron</keyword>
<evidence type="ECO:0000313" key="10">
    <source>
        <dbReference type="EMBL" id="QYZ79346.1"/>
    </source>
</evidence>
<dbReference type="SFLD" id="SFLDG01389">
    <property type="entry name" value="menaquinone_synthsis_involved"/>
    <property type="match status" value="1"/>
</dbReference>
<reference evidence="10" key="2">
    <citation type="submission" date="2019-03" db="EMBL/GenBank/DDBJ databases">
        <authorList>
            <person name="Chen S.-C."/>
            <person name="Wu S.-Y."/>
            <person name="Lai M.-C."/>
        </authorList>
    </citation>
    <scope>NUCLEOTIDE SEQUENCE</scope>
    <source>
        <strain evidence="10">ML15</strain>
    </source>
</reference>
<dbReference type="CDD" id="cd01335">
    <property type="entry name" value="Radical_SAM"/>
    <property type="match status" value="1"/>
</dbReference>
<dbReference type="InterPro" id="IPR058240">
    <property type="entry name" value="rSAM_sf"/>
</dbReference>
<dbReference type="SFLD" id="SFLDS00029">
    <property type="entry name" value="Radical_SAM"/>
    <property type="match status" value="1"/>
</dbReference>
<keyword evidence="11" id="KW-1185">Reference proteome</keyword>
<gene>
    <name evidence="10" type="primary">cofH</name>
    <name evidence="10" type="ORF">E2N92_07845</name>
</gene>
<name>A0A8G1A2Q6_9EURY</name>
<dbReference type="SFLD" id="SFLDG01064">
    <property type="entry name" value="F420__menaquinone_cofactor_bio"/>
    <property type="match status" value="1"/>
</dbReference>
<evidence type="ECO:0000256" key="5">
    <source>
        <dbReference type="ARBA" id="ARBA00023004"/>
    </source>
</evidence>
<dbReference type="GO" id="GO:0051539">
    <property type="term" value="F:4 iron, 4 sulfur cluster binding"/>
    <property type="evidence" value="ECO:0007669"/>
    <property type="project" value="UniProtKB-KW"/>
</dbReference>
<evidence type="ECO:0000256" key="2">
    <source>
        <dbReference type="ARBA" id="ARBA00022679"/>
    </source>
</evidence>
<dbReference type="NCBIfam" id="TIGR03551">
    <property type="entry name" value="F420_cofH"/>
    <property type="match status" value="1"/>
</dbReference>
<evidence type="ECO:0000256" key="6">
    <source>
        <dbReference type="ARBA" id="ARBA00023014"/>
    </source>
</evidence>
<dbReference type="Pfam" id="PF04055">
    <property type="entry name" value="Radical_SAM"/>
    <property type="match status" value="1"/>
</dbReference>
<feature type="binding site" evidence="8">
    <location>
        <position position="180"/>
    </location>
    <ligand>
        <name>S-adenosyl-L-methionine</name>
        <dbReference type="ChEBI" id="CHEBI:59789"/>
    </ligand>
</feature>
<dbReference type="EMBL" id="CP037968">
    <property type="protein sequence ID" value="QYZ79346.1"/>
    <property type="molecule type" value="Genomic_DNA"/>
</dbReference>
<proteinExistence type="predicted"/>
<keyword evidence="3 7" id="KW-0949">S-adenosyl-L-methionine</keyword>
<dbReference type="InterPro" id="IPR034405">
    <property type="entry name" value="F420"/>
</dbReference>
<dbReference type="Pfam" id="PF19288">
    <property type="entry name" value="CofH_C"/>
    <property type="match status" value="1"/>
</dbReference>
<accession>A0A8G1A2Q6</accession>
<evidence type="ECO:0000256" key="3">
    <source>
        <dbReference type="ARBA" id="ARBA00022691"/>
    </source>
</evidence>
<dbReference type="InterPro" id="IPR020050">
    <property type="entry name" value="FO_synthase_su2"/>
</dbReference>
<dbReference type="KEGG" id="mfk:E2N92_07845"/>
<feature type="binding site" evidence="8">
    <location>
        <position position="296"/>
    </location>
    <ligand>
        <name>(3R)-3-methyl-D-ornithine</name>
        <dbReference type="ChEBI" id="CHEBI:64642"/>
    </ligand>
</feature>
<dbReference type="InterPro" id="IPR007197">
    <property type="entry name" value="rSAM"/>
</dbReference>
<evidence type="ECO:0000256" key="8">
    <source>
        <dbReference type="PIRSR" id="PIRSR004762-2"/>
    </source>
</evidence>
<keyword evidence="1 7" id="KW-0004">4Fe-4S</keyword>
<evidence type="ECO:0000313" key="11">
    <source>
        <dbReference type="Proteomes" id="UP000826709"/>
    </source>
</evidence>
<sequence length="363" mass="40409">MPRDDIRTLLSDTLAGHRMTEEEALSLLTVRDRRVWEIAAAADEARQERAGETVTYVRNQNLHITNICKNLCGFCGFGRKATDPGAYLHGREEVERRARLARDRGVSEVCFLSGVHPAFDVSSYEEMIGWVHAILPDVDIHTCSPEEVVFASEQSAISTQEVLERLRAAGLGTLQGTAAEILVDEVRQVICPRKVDTATWVRVIREAHQMGIRSTATIMYGSYESEADRVRHLAVLREVQDETGGFTELVPLPFIHTNTPLYKAGIARPGTTGREDMLMFSVARLFLDNFENIQISWGKVGTRMAQLGLMAGCNDLGGTMFDDEVSTDAGAEDADYLDPSAMCRITEDLGRPLRQRTTLYELI</sequence>
<dbReference type="GO" id="GO:0046872">
    <property type="term" value="F:metal ion binding"/>
    <property type="evidence" value="ECO:0007669"/>
    <property type="project" value="UniProtKB-KW"/>
</dbReference>
<dbReference type="PANTHER" id="PTHR43076">
    <property type="entry name" value="FO SYNTHASE (COFH)"/>
    <property type="match status" value="1"/>
</dbReference>
<dbReference type="Proteomes" id="UP000826709">
    <property type="component" value="Chromosome"/>
</dbReference>
<dbReference type="Gene3D" id="3.20.20.70">
    <property type="entry name" value="Aldolase class I"/>
    <property type="match status" value="1"/>
</dbReference>
<evidence type="ECO:0000256" key="7">
    <source>
        <dbReference type="PIRSR" id="PIRSR004762-1"/>
    </source>
</evidence>
<dbReference type="RefSeq" id="WP_220680651.1">
    <property type="nucleotide sequence ID" value="NZ_CP037968.1"/>
</dbReference>
<dbReference type="PANTHER" id="PTHR43076:SF1">
    <property type="entry name" value="LIPOYL SYNTHASE 2"/>
    <property type="match status" value="1"/>
</dbReference>
<dbReference type="OrthoDB" id="8186at2157"/>
<keyword evidence="4" id="KW-0479">Metal-binding</keyword>
<dbReference type="AlphaFoldDB" id="A0A8G1A2Q6"/>
<dbReference type="NCBIfam" id="TIGR00423">
    <property type="entry name" value="CofH family radical SAM protein"/>
    <property type="match status" value="1"/>
</dbReference>
<dbReference type="PROSITE" id="PS51918">
    <property type="entry name" value="RADICAL_SAM"/>
    <property type="match status" value="1"/>
</dbReference>
<feature type="binding site" evidence="8">
    <location>
        <position position="144"/>
    </location>
    <ligand>
        <name>(3R)-3-methyl-D-ornithine</name>
        <dbReference type="ChEBI" id="CHEBI:64642"/>
    </ligand>
</feature>
<comment type="cofactor">
    <cofactor evidence="7">
        <name>[4Fe-4S] cluster</name>
        <dbReference type="ChEBI" id="CHEBI:49883"/>
    </cofactor>
    <text evidence="7">Binds 1 [4Fe-4S] cluster. The cluster is coordinated with 3 cysteines and an exchangeable S-adenosyl-L-methionine.</text>
</comment>
<organism evidence="10 11">
    <name type="scientific">Methanofollis formosanus</name>
    <dbReference type="NCBI Taxonomy" id="299308"/>
    <lineage>
        <taxon>Archaea</taxon>
        <taxon>Methanobacteriati</taxon>
        <taxon>Methanobacteriota</taxon>
        <taxon>Stenosarchaea group</taxon>
        <taxon>Methanomicrobia</taxon>
        <taxon>Methanomicrobiales</taxon>
        <taxon>Methanomicrobiaceae</taxon>
        <taxon>Methanofollis</taxon>
    </lineage>
</organism>
<feature type="binding site" evidence="7">
    <location>
        <position position="75"/>
    </location>
    <ligand>
        <name>[4Fe-4S] cluster</name>
        <dbReference type="ChEBI" id="CHEBI:49883"/>
        <note>4Fe-4S-S-AdoMet</note>
    </ligand>
</feature>
<evidence type="ECO:0000256" key="4">
    <source>
        <dbReference type="ARBA" id="ARBA00022723"/>
    </source>
</evidence>
<dbReference type="InterPro" id="IPR045567">
    <property type="entry name" value="CofH/MnqC-like_C"/>
</dbReference>
<dbReference type="SUPFAM" id="SSF102114">
    <property type="entry name" value="Radical SAM enzymes"/>
    <property type="match status" value="1"/>
</dbReference>
<keyword evidence="6 7" id="KW-0411">Iron-sulfur</keyword>
<dbReference type="InterPro" id="IPR019940">
    <property type="entry name" value="CofH_family"/>
</dbReference>
<dbReference type="GO" id="GO:0016765">
    <property type="term" value="F:transferase activity, transferring alkyl or aryl (other than methyl) groups"/>
    <property type="evidence" value="ECO:0007669"/>
    <property type="project" value="InterPro"/>
</dbReference>
<keyword evidence="2" id="KW-0808">Transferase</keyword>
<feature type="binding site" evidence="8">
    <location>
        <position position="74"/>
    </location>
    <ligand>
        <name>S-adenosyl-L-methionine</name>
        <dbReference type="ChEBI" id="CHEBI:59789"/>
    </ligand>
</feature>